<dbReference type="SUPFAM" id="SSF53335">
    <property type="entry name" value="S-adenosyl-L-methionine-dependent methyltransferases"/>
    <property type="match status" value="1"/>
</dbReference>
<dbReference type="PANTHER" id="PTHR42912">
    <property type="entry name" value="METHYLTRANSFERASE"/>
    <property type="match status" value="1"/>
</dbReference>
<dbReference type="Pfam" id="PF08241">
    <property type="entry name" value="Methyltransf_11"/>
    <property type="match status" value="1"/>
</dbReference>
<protein>
    <submittedName>
        <fullName evidence="2">Class I SAM-dependent methyltransferase</fullName>
    </submittedName>
</protein>
<reference evidence="2 3" key="1">
    <citation type="submission" date="2020-01" db="EMBL/GenBank/DDBJ databases">
        <authorList>
            <person name="Kim M.K."/>
        </authorList>
    </citation>
    <scope>NUCLEOTIDE SEQUENCE [LARGE SCALE GENOMIC DNA]</scope>
    <source>
        <strain evidence="2 3">172606-1</strain>
    </source>
</reference>
<dbReference type="InterPro" id="IPR029063">
    <property type="entry name" value="SAM-dependent_MTases_sf"/>
</dbReference>
<dbReference type="InterPro" id="IPR050508">
    <property type="entry name" value="Methyltransf_Superfamily"/>
</dbReference>
<proteinExistence type="predicted"/>
<dbReference type="CDD" id="cd02440">
    <property type="entry name" value="AdoMet_MTases"/>
    <property type="match status" value="1"/>
</dbReference>
<keyword evidence="3" id="KW-1185">Reference proteome</keyword>
<dbReference type="Gene3D" id="3.40.50.150">
    <property type="entry name" value="Vaccinia Virus protein VP39"/>
    <property type="match status" value="1"/>
</dbReference>
<accession>A0A6C0GNH4</accession>
<dbReference type="InterPro" id="IPR013216">
    <property type="entry name" value="Methyltransf_11"/>
</dbReference>
<evidence type="ECO:0000259" key="1">
    <source>
        <dbReference type="Pfam" id="PF08241"/>
    </source>
</evidence>
<name>A0A6C0GNH4_9BACT</name>
<organism evidence="2 3">
    <name type="scientific">Rhodocytophaga rosea</name>
    <dbReference type="NCBI Taxonomy" id="2704465"/>
    <lineage>
        <taxon>Bacteria</taxon>
        <taxon>Pseudomonadati</taxon>
        <taxon>Bacteroidota</taxon>
        <taxon>Cytophagia</taxon>
        <taxon>Cytophagales</taxon>
        <taxon>Rhodocytophagaceae</taxon>
        <taxon>Rhodocytophaga</taxon>
    </lineage>
</organism>
<evidence type="ECO:0000313" key="2">
    <source>
        <dbReference type="EMBL" id="QHT69586.1"/>
    </source>
</evidence>
<gene>
    <name evidence="2" type="ORF">GXP67_24530</name>
</gene>
<feature type="domain" description="Methyltransferase type 11" evidence="1">
    <location>
        <begin position="43"/>
        <end position="131"/>
    </location>
</feature>
<evidence type="ECO:0000313" key="3">
    <source>
        <dbReference type="Proteomes" id="UP000480178"/>
    </source>
</evidence>
<sequence>MAKAAKIFLKIPLTTQTLDVYLVRNSILEALKSNMPFFSGTLLDIGCGQMPYRSLIMDQGKVTKYIGLDLEANNLYNSSVADLLWDGNKIPLPDASIDCAMATEVFEHCPDLHIVLEEINRVLKPGGILFFTVPFLWPLHDVPYDEYRYTPFALNRCLQNAKFRNIQLKALGGWDASIAQMLGLWAKRRQMSAFKRKAVGVIAKPIIKYLIRKDIKPVEFTESTMITGIQGVAVK</sequence>
<dbReference type="AlphaFoldDB" id="A0A6C0GNH4"/>
<dbReference type="GO" id="GO:0008757">
    <property type="term" value="F:S-adenosylmethionine-dependent methyltransferase activity"/>
    <property type="evidence" value="ECO:0007669"/>
    <property type="project" value="InterPro"/>
</dbReference>
<keyword evidence="2" id="KW-0489">Methyltransferase</keyword>
<keyword evidence="2" id="KW-0808">Transferase</keyword>
<dbReference type="EMBL" id="CP048222">
    <property type="protein sequence ID" value="QHT69586.1"/>
    <property type="molecule type" value="Genomic_DNA"/>
</dbReference>
<dbReference type="KEGG" id="rhoz:GXP67_24530"/>
<dbReference type="GO" id="GO:0032259">
    <property type="term" value="P:methylation"/>
    <property type="evidence" value="ECO:0007669"/>
    <property type="project" value="UniProtKB-KW"/>
</dbReference>
<dbReference type="Proteomes" id="UP000480178">
    <property type="component" value="Chromosome"/>
</dbReference>